<dbReference type="Proteomes" id="UP000051836">
    <property type="component" value="Unassembled WGS sequence"/>
</dbReference>
<gene>
    <name evidence="1" type="ORF">AAES_10659</name>
</gene>
<evidence type="ECO:0000313" key="1">
    <source>
        <dbReference type="EMBL" id="KQL60196.1"/>
    </source>
</evidence>
<sequence length="120" mass="13489">MCLEQKVQHSISSDNHDVYMAKASRILDSHEVSIACELLQWAYFDTSAACENSAYFPTKPDQKSNYLHFVDENPIEISDTDPIINKHLTDDHNKDSAMLTLDSCEKGVGSPATYSTMQFP</sequence>
<dbReference type="EMBL" id="LMAW01000181">
    <property type="protein sequence ID" value="KQL60196.1"/>
    <property type="molecule type" value="Genomic_DNA"/>
</dbReference>
<dbReference type="AlphaFoldDB" id="A0A0Q3X9A6"/>
<comment type="caution">
    <text evidence="1">The sequence shown here is derived from an EMBL/GenBank/DDBJ whole genome shotgun (WGS) entry which is preliminary data.</text>
</comment>
<accession>A0A0Q3X9A6</accession>
<protein>
    <submittedName>
        <fullName evidence="1">Uncharacterized protein</fullName>
    </submittedName>
</protein>
<proteinExistence type="predicted"/>
<organism evidence="1 2">
    <name type="scientific">Amazona aestiva</name>
    <name type="common">Blue-fronted Amazon parrot</name>
    <dbReference type="NCBI Taxonomy" id="12930"/>
    <lineage>
        <taxon>Eukaryota</taxon>
        <taxon>Metazoa</taxon>
        <taxon>Chordata</taxon>
        <taxon>Craniata</taxon>
        <taxon>Vertebrata</taxon>
        <taxon>Euteleostomi</taxon>
        <taxon>Archelosauria</taxon>
        <taxon>Archosauria</taxon>
        <taxon>Dinosauria</taxon>
        <taxon>Saurischia</taxon>
        <taxon>Theropoda</taxon>
        <taxon>Coelurosauria</taxon>
        <taxon>Aves</taxon>
        <taxon>Neognathae</taxon>
        <taxon>Neoaves</taxon>
        <taxon>Telluraves</taxon>
        <taxon>Australaves</taxon>
        <taxon>Psittaciformes</taxon>
        <taxon>Psittacidae</taxon>
        <taxon>Amazona</taxon>
    </lineage>
</organism>
<name>A0A0Q3X9A6_AMAAE</name>
<keyword evidence="2" id="KW-1185">Reference proteome</keyword>
<reference evidence="1 2" key="1">
    <citation type="submission" date="2015-10" db="EMBL/GenBank/DDBJ databases">
        <authorList>
            <person name="Gilbert D.G."/>
        </authorList>
    </citation>
    <scope>NUCLEOTIDE SEQUENCE [LARGE SCALE GENOMIC DNA]</scope>
    <source>
        <strain evidence="1">FVVF132</strain>
    </source>
</reference>
<evidence type="ECO:0000313" key="2">
    <source>
        <dbReference type="Proteomes" id="UP000051836"/>
    </source>
</evidence>